<accession>A0AAE1U7K9</accession>
<comment type="caution">
    <text evidence="3">The sequence shown here is derived from an EMBL/GenBank/DDBJ whole genome shotgun (WGS) entry which is preliminary data.</text>
</comment>
<sequence length="133" mass="14604">MRVLLSQSTPPSDQPRSCLLVSVWLLVCLILTSAFTSNLVGIFTTNTFPAPITSLSQLAAQSTIRLTVPDHGSFVSNQLKRAEDYVSLRRFRGRIELFPLECEAVGGMTAGTHGFVEVATHTMIMLTTKYKVT</sequence>
<dbReference type="GO" id="GO:0015276">
    <property type="term" value="F:ligand-gated monoatomic ion channel activity"/>
    <property type="evidence" value="ECO:0007669"/>
    <property type="project" value="InterPro"/>
</dbReference>
<proteinExistence type="inferred from homology"/>
<dbReference type="Proteomes" id="UP001292094">
    <property type="component" value="Unassembled WGS sequence"/>
</dbReference>
<protein>
    <recommendedName>
        <fullName evidence="2">Ionotropic glutamate receptor C-terminal domain-containing protein</fullName>
    </recommendedName>
</protein>
<name>A0AAE1U7K9_9EUCA</name>
<comment type="similarity">
    <text evidence="1">Belongs to the glutamate-gated ion channel (TC 1.A.10.1) family.</text>
</comment>
<feature type="domain" description="Ionotropic glutamate receptor C-terminal" evidence="2">
    <location>
        <begin position="17"/>
        <end position="78"/>
    </location>
</feature>
<organism evidence="3 4">
    <name type="scientific">Petrolisthes manimaculis</name>
    <dbReference type="NCBI Taxonomy" id="1843537"/>
    <lineage>
        <taxon>Eukaryota</taxon>
        <taxon>Metazoa</taxon>
        <taxon>Ecdysozoa</taxon>
        <taxon>Arthropoda</taxon>
        <taxon>Crustacea</taxon>
        <taxon>Multicrustacea</taxon>
        <taxon>Malacostraca</taxon>
        <taxon>Eumalacostraca</taxon>
        <taxon>Eucarida</taxon>
        <taxon>Decapoda</taxon>
        <taxon>Pleocyemata</taxon>
        <taxon>Anomura</taxon>
        <taxon>Galatheoidea</taxon>
        <taxon>Porcellanidae</taxon>
        <taxon>Petrolisthes</taxon>
    </lineage>
</organism>
<dbReference type="Pfam" id="PF00060">
    <property type="entry name" value="Lig_chan"/>
    <property type="match status" value="1"/>
</dbReference>
<evidence type="ECO:0000259" key="2">
    <source>
        <dbReference type="Pfam" id="PF00060"/>
    </source>
</evidence>
<evidence type="ECO:0000313" key="3">
    <source>
        <dbReference type="EMBL" id="KAK4310851.1"/>
    </source>
</evidence>
<keyword evidence="4" id="KW-1185">Reference proteome</keyword>
<dbReference type="InterPro" id="IPR001320">
    <property type="entry name" value="Iontro_rcpt_C"/>
</dbReference>
<evidence type="ECO:0000256" key="1">
    <source>
        <dbReference type="ARBA" id="ARBA00008685"/>
    </source>
</evidence>
<dbReference type="GO" id="GO:0016020">
    <property type="term" value="C:membrane"/>
    <property type="evidence" value="ECO:0007669"/>
    <property type="project" value="InterPro"/>
</dbReference>
<dbReference type="Gene3D" id="1.10.287.70">
    <property type="match status" value="1"/>
</dbReference>
<gene>
    <name evidence="3" type="ORF">Pmani_017623</name>
</gene>
<evidence type="ECO:0000313" key="4">
    <source>
        <dbReference type="Proteomes" id="UP001292094"/>
    </source>
</evidence>
<dbReference type="EMBL" id="JAWZYT010001591">
    <property type="protein sequence ID" value="KAK4310851.1"/>
    <property type="molecule type" value="Genomic_DNA"/>
</dbReference>
<dbReference type="AlphaFoldDB" id="A0AAE1U7K9"/>
<reference evidence="3" key="1">
    <citation type="submission" date="2023-11" db="EMBL/GenBank/DDBJ databases">
        <title>Genome assemblies of two species of porcelain crab, Petrolisthes cinctipes and Petrolisthes manimaculis (Anomura: Porcellanidae).</title>
        <authorList>
            <person name="Angst P."/>
        </authorList>
    </citation>
    <scope>NUCLEOTIDE SEQUENCE</scope>
    <source>
        <strain evidence="3">PB745_02</strain>
        <tissue evidence="3">Gill</tissue>
    </source>
</reference>